<dbReference type="AlphaFoldDB" id="A0AAW2C3E5"/>
<gene>
    <name evidence="1" type="ORF">SO802_026474</name>
</gene>
<dbReference type="EMBL" id="JAZDWU010000009">
    <property type="protein sequence ID" value="KAK9991489.1"/>
    <property type="molecule type" value="Genomic_DNA"/>
</dbReference>
<name>A0AAW2C3E5_9ROSI</name>
<comment type="caution">
    <text evidence="1">The sequence shown here is derived from an EMBL/GenBank/DDBJ whole genome shotgun (WGS) entry which is preliminary data.</text>
</comment>
<feature type="non-terminal residue" evidence="1">
    <location>
        <position position="1"/>
    </location>
</feature>
<proteinExistence type="predicted"/>
<protein>
    <submittedName>
        <fullName evidence="1">Uncharacterized protein</fullName>
    </submittedName>
</protein>
<dbReference type="Proteomes" id="UP001459277">
    <property type="component" value="Unassembled WGS sequence"/>
</dbReference>
<evidence type="ECO:0000313" key="2">
    <source>
        <dbReference type="Proteomes" id="UP001459277"/>
    </source>
</evidence>
<reference evidence="1 2" key="1">
    <citation type="submission" date="2024-01" db="EMBL/GenBank/DDBJ databases">
        <title>A telomere-to-telomere, gap-free genome of sweet tea (Lithocarpus litseifolius).</title>
        <authorList>
            <person name="Zhou J."/>
        </authorList>
    </citation>
    <scope>NUCLEOTIDE SEQUENCE [LARGE SCALE GENOMIC DNA]</scope>
    <source>
        <strain evidence="1">Zhou-2022a</strain>
        <tissue evidence="1">Leaf</tissue>
    </source>
</reference>
<dbReference type="PANTHER" id="PTHR31509">
    <property type="entry name" value="BPS1-LIKE PROTEIN"/>
    <property type="match status" value="1"/>
</dbReference>
<organism evidence="1 2">
    <name type="scientific">Lithocarpus litseifolius</name>
    <dbReference type="NCBI Taxonomy" id="425828"/>
    <lineage>
        <taxon>Eukaryota</taxon>
        <taxon>Viridiplantae</taxon>
        <taxon>Streptophyta</taxon>
        <taxon>Embryophyta</taxon>
        <taxon>Tracheophyta</taxon>
        <taxon>Spermatophyta</taxon>
        <taxon>Magnoliopsida</taxon>
        <taxon>eudicotyledons</taxon>
        <taxon>Gunneridae</taxon>
        <taxon>Pentapetalae</taxon>
        <taxon>rosids</taxon>
        <taxon>fabids</taxon>
        <taxon>Fagales</taxon>
        <taxon>Fagaceae</taxon>
        <taxon>Lithocarpus</taxon>
    </lineage>
</organism>
<evidence type="ECO:0000313" key="1">
    <source>
        <dbReference type="EMBL" id="KAK9991489.1"/>
    </source>
</evidence>
<accession>A0AAW2C3E5</accession>
<sequence length="63" mass="7240">ELELPVCDWDEKWIHAYLDISVNLLDICNAFSSEISRLNQGHLLLQCVLHNLDSISSKKFIKA</sequence>
<keyword evidence="2" id="KW-1185">Reference proteome</keyword>